<proteinExistence type="predicted"/>
<protein>
    <submittedName>
        <fullName evidence="1">Uncharacterized protein</fullName>
    </submittedName>
</protein>
<accession>A0ABM8BRX5</accession>
<dbReference type="Proteomes" id="UP001163387">
    <property type="component" value="Chromosome"/>
</dbReference>
<sequence>MPIGTTSTAILLNINKPKHTRTSNQQENKSFWWEILEMIGVQVIAVALAPFTGGLSESVALGLGASDLIASISAVGVEFLTDFTINQVYDYLKGNVRTCLESF</sequence>
<dbReference type="RefSeq" id="WP_281748906.1">
    <property type="nucleotide sequence ID" value="NZ_AP026933.1"/>
</dbReference>
<name>A0ABM8BRX5_9MOLU</name>
<organism evidence="1 2">
    <name type="scientific">Spiroplasma ixodetis</name>
    <dbReference type="NCBI Taxonomy" id="2141"/>
    <lineage>
        <taxon>Bacteria</taxon>
        <taxon>Bacillati</taxon>
        <taxon>Mycoplasmatota</taxon>
        <taxon>Mollicutes</taxon>
        <taxon>Entomoplasmatales</taxon>
        <taxon>Spiroplasmataceae</taxon>
        <taxon>Spiroplasma</taxon>
    </lineage>
</organism>
<evidence type="ECO:0000313" key="1">
    <source>
        <dbReference type="EMBL" id="BDT02591.1"/>
    </source>
</evidence>
<dbReference type="EMBL" id="AP026933">
    <property type="protein sequence ID" value="BDT02591.1"/>
    <property type="molecule type" value="Genomic_DNA"/>
</dbReference>
<gene>
    <name evidence="1" type="ORF">SHM_02370</name>
</gene>
<evidence type="ECO:0000313" key="2">
    <source>
        <dbReference type="Proteomes" id="UP001163387"/>
    </source>
</evidence>
<reference evidence="1 2" key="1">
    <citation type="journal article" date="2022" name="Front. Microbiol.">
        <title>Male-killing mechanisms vary between Spiroplasma species.</title>
        <authorList>
            <person name="Arai H."/>
            <person name="Inoue M."/>
            <person name="Kageyama D."/>
        </authorList>
    </citation>
    <scope>NUCLEOTIDE SEQUENCE [LARGE SCALE GENOMIC DNA]</scope>
    <source>
        <strain evidence="2">sHm</strain>
    </source>
</reference>
<keyword evidence="2" id="KW-1185">Reference proteome</keyword>